<evidence type="ECO:0000256" key="3">
    <source>
        <dbReference type="ARBA" id="ARBA00022692"/>
    </source>
</evidence>
<keyword evidence="5 7" id="KW-0472">Membrane</keyword>
<dbReference type="Proteomes" id="UP000030392">
    <property type="component" value="Unassembled WGS sequence"/>
</dbReference>
<evidence type="ECO:0000313" key="9">
    <source>
        <dbReference type="Proteomes" id="UP000030392"/>
    </source>
</evidence>
<keyword evidence="6" id="KW-0604">Photosystem II</keyword>
<dbReference type="EMBL" id="JNAX01000015">
    <property type="protein sequence ID" value="KGG19793.1"/>
    <property type="molecule type" value="Genomic_DNA"/>
</dbReference>
<evidence type="ECO:0000256" key="6">
    <source>
        <dbReference type="ARBA" id="ARBA00023276"/>
    </source>
</evidence>
<dbReference type="RefSeq" id="WP_011823717.1">
    <property type="nucleotide sequence ID" value="NZ_CP138967.1"/>
</dbReference>
<protein>
    <recommendedName>
        <fullName evidence="10">Photosystem II reaction center protein Ycf12</fullName>
    </recommendedName>
</protein>
<dbReference type="Pfam" id="PF05969">
    <property type="entry name" value="PSII_Ycf12"/>
    <property type="match status" value="1"/>
</dbReference>
<comment type="subcellular location">
    <subcellularLocation>
        <location evidence="1">Membrane</location>
        <topology evidence="1">Single-pass membrane protein</topology>
    </subcellularLocation>
</comment>
<keyword evidence="3 7" id="KW-0812">Transmembrane</keyword>
<dbReference type="GO" id="GO:0009523">
    <property type="term" value="C:photosystem II"/>
    <property type="evidence" value="ECO:0007669"/>
    <property type="project" value="UniProtKB-KW"/>
</dbReference>
<evidence type="ECO:0008006" key="10">
    <source>
        <dbReference type="Google" id="ProtNLM"/>
    </source>
</evidence>
<evidence type="ECO:0000256" key="1">
    <source>
        <dbReference type="ARBA" id="ARBA00004167"/>
    </source>
</evidence>
<accession>A0A0A2C0E2</accession>
<feature type="transmembrane region" description="Helical" evidence="7">
    <location>
        <begin position="21"/>
        <end position="40"/>
    </location>
</feature>
<dbReference type="AlphaFoldDB" id="A0A0A2C0E2"/>
<gene>
    <name evidence="8" type="ORF">EV03_2181</name>
</gene>
<sequence>MTGIASCLVRWEKFLKIMGNLLPLVAVFLAGPAIIALIFYRRGV</sequence>
<keyword evidence="2" id="KW-0602">Photosynthesis</keyword>
<evidence type="ECO:0000313" key="8">
    <source>
        <dbReference type="EMBL" id="KGG19793.1"/>
    </source>
</evidence>
<evidence type="ECO:0000256" key="2">
    <source>
        <dbReference type="ARBA" id="ARBA00022531"/>
    </source>
</evidence>
<organism evidence="8 9">
    <name type="scientific">Prochlorococcus marinus str. PAC1</name>
    <dbReference type="NCBI Taxonomy" id="59924"/>
    <lineage>
        <taxon>Bacteria</taxon>
        <taxon>Bacillati</taxon>
        <taxon>Cyanobacteriota</taxon>
        <taxon>Cyanophyceae</taxon>
        <taxon>Synechococcales</taxon>
        <taxon>Prochlorococcaceae</taxon>
        <taxon>Prochlorococcus</taxon>
    </lineage>
</organism>
<reference evidence="9" key="1">
    <citation type="journal article" date="2014" name="Sci. Data">
        <title>Genomes of diverse isolates of the marine cyanobacterium Prochlorococcus.</title>
        <authorList>
            <person name="Biller S."/>
            <person name="Berube P."/>
            <person name="Thompson J."/>
            <person name="Kelly L."/>
            <person name="Roggensack S."/>
            <person name="Awad L."/>
            <person name="Roache-Johnson K."/>
            <person name="Ding H."/>
            <person name="Giovannoni S.J."/>
            <person name="Moore L.R."/>
            <person name="Chisholm S.W."/>
        </authorList>
    </citation>
    <scope>NUCLEOTIDE SEQUENCE [LARGE SCALE GENOMIC DNA]</scope>
    <source>
        <strain evidence="9">PAC1</strain>
    </source>
</reference>
<evidence type="ECO:0000256" key="4">
    <source>
        <dbReference type="ARBA" id="ARBA00022989"/>
    </source>
</evidence>
<name>A0A0A2C0E2_PROMR</name>
<dbReference type="InterPro" id="IPR010284">
    <property type="entry name" value="PSII_Ycf12_core-subunit"/>
</dbReference>
<evidence type="ECO:0000256" key="7">
    <source>
        <dbReference type="SAM" id="Phobius"/>
    </source>
</evidence>
<comment type="caution">
    <text evidence="8">The sequence shown here is derived from an EMBL/GenBank/DDBJ whole genome shotgun (WGS) entry which is preliminary data.</text>
</comment>
<evidence type="ECO:0000256" key="5">
    <source>
        <dbReference type="ARBA" id="ARBA00023136"/>
    </source>
</evidence>
<proteinExistence type="predicted"/>
<dbReference type="GO" id="GO:0015979">
    <property type="term" value="P:photosynthesis"/>
    <property type="evidence" value="ECO:0007669"/>
    <property type="project" value="UniProtKB-KW"/>
</dbReference>
<keyword evidence="4 7" id="KW-1133">Transmembrane helix</keyword>